<feature type="transmembrane region" description="Helical" evidence="1">
    <location>
        <begin position="99"/>
        <end position="119"/>
    </location>
</feature>
<feature type="transmembrane region" description="Helical" evidence="1">
    <location>
        <begin position="281"/>
        <end position="300"/>
    </location>
</feature>
<feature type="transmembrane region" description="Helical" evidence="1">
    <location>
        <begin position="376"/>
        <end position="395"/>
    </location>
</feature>
<evidence type="ECO:0000313" key="2">
    <source>
        <dbReference type="EMBL" id="GAA3932474.1"/>
    </source>
</evidence>
<evidence type="ECO:0000256" key="1">
    <source>
        <dbReference type="SAM" id="Phobius"/>
    </source>
</evidence>
<dbReference type="InterPro" id="IPR010266">
    <property type="entry name" value="NnrS"/>
</dbReference>
<gene>
    <name evidence="2" type="ORF">GCM10022229_27610</name>
</gene>
<keyword evidence="1" id="KW-0812">Transmembrane</keyword>
<organism evidence="2 3">
    <name type="scientific">Luteimonas lutimaris</name>
    <dbReference type="NCBI Taxonomy" id="698645"/>
    <lineage>
        <taxon>Bacteria</taxon>
        <taxon>Pseudomonadati</taxon>
        <taxon>Pseudomonadota</taxon>
        <taxon>Gammaproteobacteria</taxon>
        <taxon>Lysobacterales</taxon>
        <taxon>Lysobacteraceae</taxon>
        <taxon>Luteimonas</taxon>
    </lineage>
</organism>
<feature type="transmembrane region" description="Helical" evidence="1">
    <location>
        <begin position="157"/>
        <end position="178"/>
    </location>
</feature>
<accession>A0ABP7MXT3</accession>
<feature type="transmembrane region" description="Helical" evidence="1">
    <location>
        <begin position="125"/>
        <end position="145"/>
    </location>
</feature>
<keyword evidence="1" id="KW-1133">Transmembrane helix</keyword>
<dbReference type="EMBL" id="BAAAZU010000031">
    <property type="protein sequence ID" value="GAA3932474.1"/>
    <property type="molecule type" value="Genomic_DNA"/>
</dbReference>
<feature type="transmembrane region" description="Helical" evidence="1">
    <location>
        <begin position="346"/>
        <end position="364"/>
    </location>
</feature>
<dbReference type="Proteomes" id="UP001501727">
    <property type="component" value="Unassembled WGS sequence"/>
</dbReference>
<feature type="transmembrane region" description="Helical" evidence="1">
    <location>
        <begin position="64"/>
        <end position="87"/>
    </location>
</feature>
<keyword evidence="1" id="KW-0472">Membrane</keyword>
<feature type="transmembrane region" description="Helical" evidence="1">
    <location>
        <begin position="184"/>
        <end position="206"/>
    </location>
</feature>
<protein>
    <submittedName>
        <fullName evidence="2">NnrS family protein</fullName>
    </submittedName>
</protein>
<feature type="transmembrane region" description="Helical" evidence="1">
    <location>
        <begin position="25"/>
        <end position="44"/>
    </location>
</feature>
<feature type="transmembrane region" description="Helical" evidence="1">
    <location>
        <begin position="227"/>
        <end position="244"/>
    </location>
</feature>
<name>A0ABP7MXT3_9GAMM</name>
<feature type="transmembrane region" description="Helical" evidence="1">
    <location>
        <begin position="250"/>
        <end position="269"/>
    </location>
</feature>
<evidence type="ECO:0000313" key="3">
    <source>
        <dbReference type="Proteomes" id="UP001501727"/>
    </source>
</evidence>
<feature type="transmembrane region" description="Helical" evidence="1">
    <location>
        <begin position="312"/>
        <end position="334"/>
    </location>
</feature>
<keyword evidence="3" id="KW-1185">Reference proteome</keyword>
<dbReference type="Pfam" id="PF05940">
    <property type="entry name" value="NnrS"/>
    <property type="match status" value="1"/>
</dbReference>
<reference evidence="3" key="1">
    <citation type="journal article" date="2019" name="Int. J. Syst. Evol. Microbiol.">
        <title>The Global Catalogue of Microorganisms (GCM) 10K type strain sequencing project: providing services to taxonomists for standard genome sequencing and annotation.</title>
        <authorList>
            <consortium name="The Broad Institute Genomics Platform"/>
            <consortium name="The Broad Institute Genome Sequencing Center for Infectious Disease"/>
            <person name="Wu L."/>
            <person name="Ma J."/>
        </authorList>
    </citation>
    <scope>NUCLEOTIDE SEQUENCE [LARGE SCALE GENOMIC DNA]</scope>
    <source>
        <strain evidence="3">JCM 16916</strain>
    </source>
</reference>
<proteinExistence type="predicted"/>
<comment type="caution">
    <text evidence="2">The sequence shown here is derived from an EMBL/GenBank/DDBJ whole genome shotgun (WGS) entry which is preliminary data.</text>
</comment>
<sequence length="411" mass="45341">MDKHSATSPQHVLSPAMLARAPHRLLFFIGAANVLLAMLWWALWLVDARWHVPGLPQPQVYGGWIHAIVMQYQVLAPFMFGFLLTVFPRWMGQDELTRWHYVPVGLGLFGGQLLTLAGALGPAHLLHLGAVFTLVGWGTGLLFLLRLLWRDGGRTGHAVSCAGALLLGFAGLLAYAAYLHVEDARLVFAAIKIGTFGLLLPVYFTVAHRMFPFFAGNVVKGYQPWRPMWVLGAFWPLVLAHLALELVHAYQWLWLADVPLLALAGTWLWRNWPRGPAPLLLRVLFWGYAWLPVALALYVAQSLAYLLDGDFILGRAPAHALFIGFFGSLLVAMVTRVTQGHSGRPLVFGGVATFAFAVIQLVSVTRIVAELVPDQMAWQAAAALGWLLAFAPWALRSLRIYLAPRADGKPG</sequence>
<dbReference type="RefSeq" id="WP_344760606.1">
    <property type="nucleotide sequence ID" value="NZ_BAAAZU010000031.1"/>
</dbReference>